<protein>
    <submittedName>
        <fullName evidence="2">Uncharacterized protein</fullName>
    </submittedName>
</protein>
<evidence type="ECO:0000256" key="1">
    <source>
        <dbReference type="SAM" id="MobiDB-lite"/>
    </source>
</evidence>
<reference evidence="2 3" key="1">
    <citation type="journal article" date="2019" name="Sci. Rep.">
        <title>Orb-weaving spider Araneus ventricosus genome elucidates the spidroin gene catalogue.</title>
        <authorList>
            <person name="Kono N."/>
            <person name="Nakamura H."/>
            <person name="Ohtoshi R."/>
            <person name="Moran D.A.P."/>
            <person name="Shinohara A."/>
            <person name="Yoshida Y."/>
            <person name="Fujiwara M."/>
            <person name="Mori M."/>
            <person name="Tomita M."/>
            <person name="Arakawa K."/>
        </authorList>
    </citation>
    <scope>NUCLEOTIDE SEQUENCE [LARGE SCALE GENOMIC DNA]</scope>
</reference>
<keyword evidence="3" id="KW-1185">Reference proteome</keyword>
<gene>
    <name evidence="2" type="ORF">AVEN_88358_1</name>
</gene>
<dbReference type="EMBL" id="BGPR01035545">
    <property type="protein sequence ID" value="GBO10427.1"/>
    <property type="molecule type" value="Genomic_DNA"/>
</dbReference>
<feature type="region of interest" description="Disordered" evidence="1">
    <location>
        <begin position="33"/>
        <end position="63"/>
    </location>
</feature>
<comment type="caution">
    <text evidence="2">The sequence shown here is derived from an EMBL/GenBank/DDBJ whole genome shotgun (WGS) entry which is preliminary data.</text>
</comment>
<evidence type="ECO:0000313" key="3">
    <source>
        <dbReference type="Proteomes" id="UP000499080"/>
    </source>
</evidence>
<dbReference type="AlphaFoldDB" id="A0A4Y2UFX5"/>
<proteinExistence type="predicted"/>
<sequence>MTATAIAGITSSQSPSKEISTIANSILLNHRESHDPITYPAASTPRTTGHSQGESDKGKSVSRLQTDMNVWELEVLDNPTIIVSTGEARTPLSCGYTHPSTCGHFLRKSYK</sequence>
<accession>A0A4Y2UFX5</accession>
<name>A0A4Y2UFX5_ARAVE</name>
<dbReference type="Proteomes" id="UP000499080">
    <property type="component" value="Unassembled WGS sequence"/>
</dbReference>
<organism evidence="2 3">
    <name type="scientific">Araneus ventricosus</name>
    <name type="common">Orbweaver spider</name>
    <name type="synonym">Epeira ventricosa</name>
    <dbReference type="NCBI Taxonomy" id="182803"/>
    <lineage>
        <taxon>Eukaryota</taxon>
        <taxon>Metazoa</taxon>
        <taxon>Ecdysozoa</taxon>
        <taxon>Arthropoda</taxon>
        <taxon>Chelicerata</taxon>
        <taxon>Arachnida</taxon>
        <taxon>Araneae</taxon>
        <taxon>Araneomorphae</taxon>
        <taxon>Entelegynae</taxon>
        <taxon>Araneoidea</taxon>
        <taxon>Araneidae</taxon>
        <taxon>Araneus</taxon>
    </lineage>
</organism>
<evidence type="ECO:0000313" key="2">
    <source>
        <dbReference type="EMBL" id="GBO10427.1"/>
    </source>
</evidence>